<dbReference type="Gramene" id="OPUNC02G02890.3">
    <property type="protein sequence ID" value="OPUNC02G02890.3"/>
    <property type="gene ID" value="OPUNC02G02890"/>
</dbReference>
<organism evidence="1">
    <name type="scientific">Oryza punctata</name>
    <name type="common">Red rice</name>
    <dbReference type="NCBI Taxonomy" id="4537"/>
    <lineage>
        <taxon>Eukaryota</taxon>
        <taxon>Viridiplantae</taxon>
        <taxon>Streptophyta</taxon>
        <taxon>Embryophyta</taxon>
        <taxon>Tracheophyta</taxon>
        <taxon>Spermatophyta</taxon>
        <taxon>Magnoliopsida</taxon>
        <taxon>Liliopsida</taxon>
        <taxon>Poales</taxon>
        <taxon>Poaceae</taxon>
        <taxon>BOP clade</taxon>
        <taxon>Oryzoideae</taxon>
        <taxon>Oryzeae</taxon>
        <taxon>Oryzinae</taxon>
        <taxon>Oryza</taxon>
    </lineage>
</organism>
<name>A0A0E0JVH2_ORYPU</name>
<sequence>MTITCNIDSSEFYPKFNFHGKIRQITYEGQKKLYPTRQCPGTVNRHFSRLKHPTVDRYEGYMLRNHPSLFQIEAHAPFYLACFDHLLRLPKQPIDLLLSKLPYAVGDNDGHWTVIAYQHLLLSEQLSHGYGISNWFQSKYRRNGYCHRTHPGSVYSIVQTHRIYHQYFPRTLPALMRGMMLMRQLDDIGP</sequence>
<dbReference type="AlphaFoldDB" id="A0A0E0JVH2"/>
<reference evidence="1" key="1">
    <citation type="submission" date="2015-04" db="UniProtKB">
        <authorList>
            <consortium name="EnsemblPlants"/>
        </authorList>
    </citation>
    <scope>IDENTIFICATION</scope>
</reference>
<protein>
    <submittedName>
        <fullName evidence="1">Uncharacterized protein</fullName>
    </submittedName>
</protein>
<evidence type="ECO:0000313" key="2">
    <source>
        <dbReference type="Proteomes" id="UP000026962"/>
    </source>
</evidence>
<proteinExistence type="predicted"/>
<accession>A0A0E0JVH2</accession>
<dbReference type="PANTHER" id="PTHR35161:SF4">
    <property type="entry name" value="OS02G0303100 PROTEIN"/>
    <property type="match status" value="1"/>
</dbReference>
<dbReference type="EnsemblPlants" id="OPUNC02G02890.3">
    <property type="protein sequence ID" value="OPUNC02G02890.3"/>
    <property type="gene ID" value="OPUNC02G02890"/>
</dbReference>
<keyword evidence="2" id="KW-1185">Reference proteome</keyword>
<reference evidence="1" key="2">
    <citation type="submission" date="2018-05" db="EMBL/GenBank/DDBJ databases">
        <title>OpunRS2 (Oryza punctata Reference Sequence Version 2).</title>
        <authorList>
            <person name="Zhang J."/>
            <person name="Kudrna D."/>
            <person name="Lee S."/>
            <person name="Talag J."/>
            <person name="Welchert J."/>
            <person name="Wing R.A."/>
        </authorList>
    </citation>
    <scope>NUCLEOTIDE SEQUENCE [LARGE SCALE GENOMIC DNA]</scope>
</reference>
<dbReference type="PANTHER" id="PTHR35161">
    <property type="entry name" value="OS02G0303100 PROTEIN"/>
    <property type="match status" value="1"/>
</dbReference>
<evidence type="ECO:0000313" key="1">
    <source>
        <dbReference type="EnsemblPlants" id="OPUNC02G02890.3"/>
    </source>
</evidence>
<dbReference type="Proteomes" id="UP000026962">
    <property type="component" value="Chromosome 2"/>
</dbReference>
<dbReference type="HOGENOM" id="CLU_1430155_0_0_1"/>